<evidence type="ECO:0000313" key="2">
    <source>
        <dbReference type="EMBL" id="KAA8908186.1"/>
    </source>
</evidence>
<name>A0A5J5EZ52_9PEZI</name>
<protein>
    <submittedName>
        <fullName evidence="2">Uncharacterized protein</fullName>
    </submittedName>
</protein>
<accession>A0A5J5EZ52</accession>
<dbReference type="EMBL" id="VXIS01000070">
    <property type="protein sequence ID" value="KAA8908186.1"/>
    <property type="molecule type" value="Genomic_DNA"/>
</dbReference>
<evidence type="ECO:0000313" key="3">
    <source>
        <dbReference type="Proteomes" id="UP000326924"/>
    </source>
</evidence>
<feature type="compositionally biased region" description="Polar residues" evidence="1">
    <location>
        <begin position="434"/>
        <end position="448"/>
    </location>
</feature>
<keyword evidence="3" id="KW-1185">Reference proteome</keyword>
<evidence type="ECO:0000256" key="1">
    <source>
        <dbReference type="SAM" id="MobiDB-lite"/>
    </source>
</evidence>
<organism evidence="2 3">
    <name type="scientific">Sphaerosporella brunnea</name>
    <dbReference type="NCBI Taxonomy" id="1250544"/>
    <lineage>
        <taxon>Eukaryota</taxon>
        <taxon>Fungi</taxon>
        <taxon>Dikarya</taxon>
        <taxon>Ascomycota</taxon>
        <taxon>Pezizomycotina</taxon>
        <taxon>Pezizomycetes</taxon>
        <taxon>Pezizales</taxon>
        <taxon>Pyronemataceae</taxon>
        <taxon>Sphaerosporella</taxon>
    </lineage>
</organism>
<reference evidence="2 3" key="1">
    <citation type="submission" date="2019-09" db="EMBL/GenBank/DDBJ databases">
        <title>Draft genome of the ectomycorrhizal ascomycete Sphaerosporella brunnea.</title>
        <authorList>
            <consortium name="DOE Joint Genome Institute"/>
            <person name="Benucci G.M."/>
            <person name="Marozzi G."/>
            <person name="Antonielli L."/>
            <person name="Sanchez S."/>
            <person name="Marco P."/>
            <person name="Wang X."/>
            <person name="Falini L.B."/>
            <person name="Barry K."/>
            <person name="Haridas S."/>
            <person name="Lipzen A."/>
            <person name="Labutti K."/>
            <person name="Grigoriev I.V."/>
            <person name="Murat C."/>
            <person name="Martin F."/>
            <person name="Albertini E."/>
            <person name="Donnini D."/>
            <person name="Bonito G."/>
        </authorList>
    </citation>
    <scope>NUCLEOTIDE SEQUENCE [LARGE SCALE GENOMIC DNA]</scope>
    <source>
        <strain evidence="2 3">Sb_GMNB300</strain>
    </source>
</reference>
<proteinExistence type="predicted"/>
<dbReference type="AlphaFoldDB" id="A0A5J5EZ52"/>
<dbReference type="OrthoDB" id="5330919at2759"/>
<comment type="caution">
    <text evidence="2">The sequence shown here is derived from an EMBL/GenBank/DDBJ whole genome shotgun (WGS) entry which is preliminary data.</text>
</comment>
<dbReference type="InParanoid" id="A0A5J5EZ52"/>
<dbReference type="Proteomes" id="UP000326924">
    <property type="component" value="Unassembled WGS sequence"/>
</dbReference>
<feature type="region of interest" description="Disordered" evidence="1">
    <location>
        <begin position="401"/>
        <end position="499"/>
    </location>
</feature>
<gene>
    <name evidence="2" type="ORF">FN846DRAFT_945713</name>
</gene>
<sequence>MSFAYQGFGFGEFFNAQQKLQEILEACFLGVFDAPSNFLSLARTLEGLADRIERLFDENGNPNSSILRAENKPPAQQMLRIASHGLIDSLKQLERAIPIQTASHDPLGMRGHNIVMHLRLSGEESLLGVLNEKFRFQTWKLDLFFKVLRKSKISQTLSVYDGVQRRIGLFLEELAARKSTASYQSTSSAGASVASGMQDIDVIQRFQDACEFGGGGQAFVWKLKPESTILITLHWVYNLNHTNDPKKFPLEAYINLMKCSWLLRVTTPDAGVEGFSNEIRTMIGILGCDVVYRLQEYFERDIDPPLPSELLDKGDFSIFIDGINKKDIGAGLTRTAVPTAFPGIEPEPPRIPLSYSRAIDSYMADSSFESITRIEDVSTEDIDRNSMDIDSPLRTDMPAITASAERRDGPPRSAPPPPHGMDGGFGSGVARLSGTLSAGPSSIHSHTPSGSVSSLGGSSIGRGGLPELFATTQRIGQPHSRPSTSGTSGPPPTRKMKPNYSWNELVDKENLGVRPGEVEILPRDFEVMHLMASYTGDTHGRWDNCRLRIFKMMSDKTLRILTLMEGLEESIDQRVAYVKEAELVPDYGYHQNHPVIYIRKTHRQDPFLNGNPRKIAGKPMPPSSLYYKFRSARDMFNFQFALLGEVVETDFQAVRTVRFKKSLRDGEHSHYKARIQLWREADDDAEVLASTPSVAPNATREAWARTNLKVHTTRIVMYWDETTTTFFVTDSIEVELKPRRCIARIKPSSHKTFQNPTSVKARTFGSRESPGGFRLDKKGLFPDDEESFEDFKWFEIEFNNQEEMNNFHAEFKRALNIRRRERWQIDELKRLAARGVPAGAEVAVTPSPPIRRV</sequence>